<dbReference type="OrthoDB" id="9816308at2"/>
<keyword evidence="3" id="KW-0378">Hydrolase</keyword>
<gene>
    <name evidence="3" type="ORF">LNTAR_12036</name>
</gene>
<dbReference type="EMBL" id="ABCK01000006">
    <property type="protein sequence ID" value="EDM28082.1"/>
    <property type="molecule type" value="Genomic_DNA"/>
</dbReference>
<dbReference type="Pfam" id="PF06283">
    <property type="entry name" value="ThuA"/>
    <property type="match status" value="1"/>
</dbReference>
<evidence type="ECO:0000313" key="4">
    <source>
        <dbReference type="Proteomes" id="UP000004947"/>
    </source>
</evidence>
<dbReference type="PANTHER" id="PTHR40469">
    <property type="entry name" value="SECRETED GLYCOSYL HYDROLASE"/>
    <property type="match status" value="1"/>
</dbReference>
<comment type="caution">
    <text evidence="3">The sequence shown here is derived from an EMBL/GenBank/DDBJ whole genome shotgun (WGS) entry which is preliminary data.</text>
</comment>
<dbReference type="STRING" id="313628.LNTAR_12036"/>
<name>A6DJK8_9BACT</name>
<organism evidence="3 4">
    <name type="scientific">Lentisphaera araneosa HTCC2155</name>
    <dbReference type="NCBI Taxonomy" id="313628"/>
    <lineage>
        <taxon>Bacteria</taxon>
        <taxon>Pseudomonadati</taxon>
        <taxon>Lentisphaerota</taxon>
        <taxon>Lentisphaeria</taxon>
        <taxon>Lentisphaerales</taxon>
        <taxon>Lentisphaeraceae</taxon>
        <taxon>Lentisphaera</taxon>
    </lineage>
</organism>
<dbReference type="PANTHER" id="PTHR40469:SF2">
    <property type="entry name" value="GALACTOSE-BINDING DOMAIN-LIKE SUPERFAMILY PROTEIN"/>
    <property type="match status" value="1"/>
</dbReference>
<proteinExistence type="predicted"/>
<dbReference type="RefSeq" id="WP_007278076.1">
    <property type="nucleotide sequence ID" value="NZ_ABCK01000006.1"/>
</dbReference>
<dbReference type="AlphaFoldDB" id="A6DJK8"/>
<dbReference type="SUPFAM" id="SSF52317">
    <property type="entry name" value="Class I glutamine amidotransferase-like"/>
    <property type="match status" value="1"/>
</dbReference>
<feature type="chain" id="PRO_5002694445" evidence="1">
    <location>
        <begin position="22"/>
        <end position="327"/>
    </location>
</feature>
<dbReference type="Gene3D" id="3.40.50.880">
    <property type="match status" value="1"/>
</dbReference>
<evidence type="ECO:0000259" key="2">
    <source>
        <dbReference type="Pfam" id="PF06283"/>
    </source>
</evidence>
<keyword evidence="1" id="KW-0732">Signal</keyword>
<dbReference type="InterPro" id="IPR029010">
    <property type="entry name" value="ThuA-like"/>
</dbReference>
<evidence type="ECO:0000313" key="3">
    <source>
        <dbReference type="EMBL" id="EDM28082.1"/>
    </source>
</evidence>
<dbReference type="InterPro" id="IPR029062">
    <property type="entry name" value="Class_I_gatase-like"/>
</dbReference>
<sequence>MKKRTQLLALAFFSFALFANAQETIKKKKVKKAPKPPKVLVPPTAEELKKVEQAILAADIKTPKKERKIIVYSQSHGFKHNSRLIGEEMLKLIEEKLKLFKVTINNNPEEWTEEYLSGFDAICVLNATGLEHAFRKDENRQAFINFVKNGGGLFGCHAATDGGKEKWPEYSEMWGGHFDCHPWGKTGTWKIEVCDHSNPLNKCFHGENFAIKDELYLHKGPYKKGNFKTLTRIHLKEKVNTHNSNGKLKTVPGDRGPDGKRARVDLDLSREYPTSWCKKLDQGRVFYATFGHNESAYWNPKIVDHYIRGLQYALGDREADDTADSVQ</sequence>
<reference evidence="3 4" key="1">
    <citation type="journal article" date="2010" name="J. Bacteriol.">
        <title>Genome sequence of Lentisphaera araneosa HTCC2155T, the type species of the order Lentisphaerales in the phylum Lentisphaerae.</title>
        <authorList>
            <person name="Thrash J.C."/>
            <person name="Cho J.C."/>
            <person name="Vergin K.L."/>
            <person name="Morris R.M."/>
            <person name="Giovannoni S.J."/>
        </authorList>
    </citation>
    <scope>NUCLEOTIDE SEQUENCE [LARGE SCALE GENOMIC DNA]</scope>
    <source>
        <strain evidence="3 4">HTCC2155</strain>
    </source>
</reference>
<feature type="domain" description="ThuA-like" evidence="2">
    <location>
        <begin position="68"/>
        <end position="313"/>
    </location>
</feature>
<evidence type="ECO:0000256" key="1">
    <source>
        <dbReference type="SAM" id="SignalP"/>
    </source>
</evidence>
<protein>
    <submittedName>
        <fullName evidence="3">Putative glycosyl hydrolase (Putative secreted protein)</fullName>
    </submittedName>
</protein>
<dbReference type="eggNOG" id="COG3828">
    <property type="taxonomic scope" value="Bacteria"/>
</dbReference>
<accession>A6DJK8</accession>
<feature type="signal peptide" evidence="1">
    <location>
        <begin position="1"/>
        <end position="21"/>
    </location>
</feature>
<keyword evidence="4" id="KW-1185">Reference proteome</keyword>
<dbReference type="GO" id="GO:0016787">
    <property type="term" value="F:hydrolase activity"/>
    <property type="evidence" value="ECO:0007669"/>
    <property type="project" value="UniProtKB-KW"/>
</dbReference>
<dbReference type="Proteomes" id="UP000004947">
    <property type="component" value="Unassembled WGS sequence"/>
</dbReference>